<dbReference type="PANTHER" id="PTHR21310:SF40">
    <property type="entry name" value="AMINOGLYCOSIDE PHOSPHOTRANSFERASE DOMAIN-CONTAINING PROTEIN-RELATED"/>
    <property type="match status" value="1"/>
</dbReference>
<keyword evidence="3" id="KW-1185">Reference proteome</keyword>
<dbReference type="PANTHER" id="PTHR21310">
    <property type="entry name" value="AMINOGLYCOSIDE PHOSPHOTRANSFERASE-RELATED-RELATED"/>
    <property type="match status" value="1"/>
</dbReference>
<evidence type="ECO:0000259" key="1">
    <source>
        <dbReference type="Pfam" id="PF01636"/>
    </source>
</evidence>
<dbReference type="InterPro" id="IPR051678">
    <property type="entry name" value="AGP_Transferase"/>
</dbReference>
<dbReference type="CDD" id="cd05154">
    <property type="entry name" value="ACAD10_11_N-like"/>
    <property type="match status" value="1"/>
</dbReference>
<dbReference type="Gene3D" id="3.30.200.20">
    <property type="entry name" value="Phosphorylase Kinase, domain 1"/>
    <property type="match status" value="1"/>
</dbReference>
<gene>
    <name evidence="2" type="ORF">G5C51_15385</name>
</gene>
<dbReference type="EMBL" id="JAAKZV010000057">
    <property type="protein sequence ID" value="NGN65277.1"/>
    <property type="molecule type" value="Genomic_DNA"/>
</dbReference>
<organism evidence="2 3">
    <name type="scientific">Streptomyces coryli</name>
    <dbReference type="NCBI Taxonomy" id="1128680"/>
    <lineage>
        <taxon>Bacteria</taxon>
        <taxon>Bacillati</taxon>
        <taxon>Actinomycetota</taxon>
        <taxon>Actinomycetes</taxon>
        <taxon>Kitasatosporales</taxon>
        <taxon>Streptomycetaceae</taxon>
        <taxon>Streptomyces</taxon>
    </lineage>
</organism>
<accession>A0A6G4U1W5</accession>
<keyword evidence="2" id="KW-0808">Transferase</keyword>
<dbReference type="Proteomes" id="UP000481583">
    <property type="component" value="Unassembled WGS sequence"/>
</dbReference>
<dbReference type="AlphaFoldDB" id="A0A6G4U1W5"/>
<dbReference type="InterPro" id="IPR041726">
    <property type="entry name" value="ACAD10_11_N"/>
</dbReference>
<dbReference type="InterPro" id="IPR002575">
    <property type="entry name" value="Aminoglycoside_PTrfase"/>
</dbReference>
<name>A0A6G4U1W5_9ACTN</name>
<reference evidence="2 3" key="1">
    <citation type="submission" date="2020-02" db="EMBL/GenBank/DDBJ databases">
        <title>Whole-genome analyses of novel actinobacteria.</title>
        <authorList>
            <person name="Sahin N."/>
        </authorList>
    </citation>
    <scope>NUCLEOTIDE SEQUENCE [LARGE SCALE GENOMIC DNA]</scope>
    <source>
        <strain evidence="2 3">A7024</strain>
    </source>
</reference>
<dbReference type="SUPFAM" id="SSF56112">
    <property type="entry name" value="Protein kinase-like (PK-like)"/>
    <property type="match status" value="1"/>
</dbReference>
<comment type="caution">
    <text evidence="2">The sequence shown here is derived from an EMBL/GenBank/DDBJ whole genome shotgun (WGS) entry which is preliminary data.</text>
</comment>
<dbReference type="Pfam" id="PF01636">
    <property type="entry name" value="APH"/>
    <property type="match status" value="1"/>
</dbReference>
<sequence length="366" mass="41330">MAATPEAPKIQRTTRDPEELARHLDTWLGKVLPGARARDVEVPDSNGMSSETLLFGIDHPEAPARRCALRLAADPDAYTIFPEYDMARQHRTMRLVGEHSDVPVPAVHWLETDPTHLGAPFFVMERVDGRVPPDVMPYTYEGNWLHAATDAERERLEADSVSVIARIHDQVPAAEAEFLARPGGGTPLRRHVDALDEYYLWVVGGRPRSAAIERAFGRLEALWPDDEGETVLSWGDSRIGNIIYDGFAPAAVLDWEMASVGPRELDLAWAIYLHRFFQDLTVTLGQPGLPDFFRRDAVLERYAEYTGYTPRDMDFHTLYACLRHAVVMLRVGYRQIHFGEVPQPDDPDDLIMNRAALEAMTAGRYW</sequence>
<evidence type="ECO:0000313" key="3">
    <source>
        <dbReference type="Proteomes" id="UP000481583"/>
    </source>
</evidence>
<evidence type="ECO:0000313" key="2">
    <source>
        <dbReference type="EMBL" id="NGN65277.1"/>
    </source>
</evidence>
<dbReference type="RefSeq" id="WP_165237556.1">
    <property type="nucleotide sequence ID" value="NZ_JAAKZV010000057.1"/>
</dbReference>
<dbReference type="GO" id="GO:0016740">
    <property type="term" value="F:transferase activity"/>
    <property type="evidence" value="ECO:0007669"/>
    <property type="project" value="UniProtKB-KW"/>
</dbReference>
<proteinExistence type="predicted"/>
<protein>
    <submittedName>
        <fullName evidence="2">Phosphotransferase family protein</fullName>
    </submittedName>
</protein>
<feature type="domain" description="Aminoglycoside phosphotransferase" evidence="1">
    <location>
        <begin position="85"/>
        <end position="279"/>
    </location>
</feature>
<dbReference type="Gene3D" id="3.90.1200.10">
    <property type="match status" value="1"/>
</dbReference>
<dbReference type="InterPro" id="IPR011009">
    <property type="entry name" value="Kinase-like_dom_sf"/>
</dbReference>